<evidence type="ECO:0000256" key="4">
    <source>
        <dbReference type="ARBA" id="ARBA00022801"/>
    </source>
</evidence>
<evidence type="ECO:0000256" key="11">
    <source>
        <dbReference type="SAM" id="MobiDB-lite"/>
    </source>
</evidence>
<keyword evidence="7 10" id="KW-0067">ATP-binding</keyword>
<dbReference type="InterPro" id="IPR011335">
    <property type="entry name" value="Restrct_endonuc-II-like"/>
</dbReference>
<comment type="miscellaneous">
    <text evidence="10">In the RecBCD complex, RecB has a slow 3'-5' helicase, an exonuclease activity and loads RecA onto ssDNA, RecD has a fast 5'-3' helicase activity, while RecC stimulates the ATPase and processivity of the RecB helicase and contributes to recognition of the Chi site.</text>
</comment>
<dbReference type="InterPro" id="IPR006697">
    <property type="entry name" value="RecC"/>
</dbReference>
<keyword evidence="8 10" id="KW-0238">DNA-binding</keyword>
<dbReference type="SUPFAM" id="SSF52980">
    <property type="entry name" value="Restriction endonuclease-like"/>
    <property type="match status" value="1"/>
</dbReference>
<evidence type="ECO:0000256" key="7">
    <source>
        <dbReference type="ARBA" id="ARBA00022840"/>
    </source>
</evidence>
<dbReference type="InterPro" id="IPR041500">
    <property type="entry name" value="RecC_C"/>
</dbReference>
<dbReference type="SUPFAM" id="SSF52540">
    <property type="entry name" value="P-loop containing nucleoside triphosphate hydrolases"/>
    <property type="match status" value="3"/>
</dbReference>
<name>A0ABN2AF39_9ACTN</name>
<reference evidence="13 14" key="1">
    <citation type="journal article" date="2019" name="Int. J. Syst. Evol. Microbiol.">
        <title>The Global Catalogue of Microorganisms (GCM) 10K type strain sequencing project: providing services to taxonomists for standard genome sequencing and annotation.</title>
        <authorList>
            <consortium name="The Broad Institute Genomics Platform"/>
            <consortium name="The Broad Institute Genome Sequencing Center for Infectious Disease"/>
            <person name="Wu L."/>
            <person name="Ma J."/>
        </authorList>
    </citation>
    <scope>NUCLEOTIDE SEQUENCE [LARGE SCALE GENOMIC DNA]</scope>
    <source>
        <strain evidence="13 14">JCM 14942</strain>
    </source>
</reference>
<dbReference type="Pfam" id="PF04257">
    <property type="entry name" value="Exonuc_V_gamma"/>
    <property type="match status" value="2"/>
</dbReference>
<comment type="subunit">
    <text evidence="10">Heterotrimer of RecB, RecC and RecD. All subunits contribute to DNA-binding.</text>
</comment>
<dbReference type="Gene3D" id="3.40.50.10930">
    <property type="match status" value="1"/>
</dbReference>
<dbReference type="PANTHER" id="PTHR30591:SF1">
    <property type="entry name" value="RECBCD ENZYME SUBUNIT RECC"/>
    <property type="match status" value="1"/>
</dbReference>
<comment type="similarity">
    <text evidence="10">Belongs to the RecC family.</text>
</comment>
<dbReference type="EMBL" id="BAAAOR010000015">
    <property type="protein sequence ID" value="GAA1517921.1"/>
    <property type="molecule type" value="Genomic_DNA"/>
</dbReference>
<keyword evidence="14" id="KW-1185">Reference proteome</keyword>
<keyword evidence="3 10" id="KW-0227">DNA damage</keyword>
<dbReference type="PANTHER" id="PTHR30591">
    <property type="entry name" value="RECBCD ENZYME SUBUNIT RECC"/>
    <property type="match status" value="1"/>
</dbReference>
<gene>
    <name evidence="10" type="primary">recC</name>
    <name evidence="13" type="ORF">GCM10009788_22550</name>
</gene>
<evidence type="ECO:0000256" key="6">
    <source>
        <dbReference type="ARBA" id="ARBA00022839"/>
    </source>
</evidence>
<accession>A0ABN2AF39</accession>
<evidence type="ECO:0000256" key="2">
    <source>
        <dbReference type="ARBA" id="ARBA00022741"/>
    </source>
</evidence>
<comment type="function">
    <text evidence="10">A helicase/nuclease that prepares dsDNA breaks (DSB) for recombinational DNA repair. Binds to DSBs and unwinds DNA via a highly rapid and processive ATP-dependent bidirectional helicase activity. Unwinds dsDNA until it encounters a Chi (crossover hotspot instigator) sequence from the 3' direction. Cuts ssDNA a few nucleotides 3' to the Chi site. The properties and activities of the enzyme are changed at Chi. The Chi-altered holoenzyme produces a long 3'-ssDNA overhang and facilitates RecA-binding to the ssDNA for homologous DNA recombination and repair. Holoenzyme degrades any linearized DNA that is unable to undergo homologous recombination. In the holoenzyme this subunit recognizes the wild-type Chi sequence, and when added to isolated RecB increases its ATP-dependent helicase processivity.</text>
</comment>
<evidence type="ECO:0000256" key="10">
    <source>
        <dbReference type="HAMAP-Rule" id="MF_01486"/>
    </source>
</evidence>
<feature type="compositionally biased region" description="Basic and acidic residues" evidence="11">
    <location>
        <begin position="135"/>
        <end position="144"/>
    </location>
</feature>
<dbReference type="InterPro" id="IPR027417">
    <property type="entry name" value="P-loop_NTPase"/>
</dbReference>
<evidence type="ECO:0000256" key="3">
    <source>
        <dbReference type="ARBA" id="ARBA00022763"/>
    </source>
</evidence>
<sequence>MTLHLHRAARTDLLADELGGLLATPLADPFASEVVVVPAKGVERWLTQRLSHRLGAGPAGGDGVCAGVRFLQPASLVGLLVGGTGGSSGVPRPGHAPRGVADAHETNPVSLRAGALRGTHPEHGPPSTTPRRRPPGRDRDDPWHPDRLVWPLLATIDDSLDEPWCATLATHLGHGLDGEEGELRRSRRWSVARRLAQLFTSYAVQRPALVRDWRAGRDTDGAGAPLAEDLAWEAELWRRLLRRMADAGHVEPPDVRHERVCAALRSGEVDGLDLPDRLSLFGHTRLPETEIDLLVALAAHRDVHLWLAQPSAALWDAVAAAGVEVGPRDASASAELARHPLLASLGRDARELATVLGARVRAGEAEPESPDSPLLRATRWSVGDVADAQQCNQTAVAPDALPPHASGGARDAANPGTRVVDAGAAPDPAAPDDLLGWLQADLRANRAPAEEERRDRVLAADDRSVQVHACHGPARQVEVLRELLVGLLEDDPTLEPRDIVVMCPDVETYAPLISAGFGLGELIGEQADPRGPGGSELHPAHRLRVRLADRAASSTNPLLAVAVVLVELAGARATASQVLDLLSRPVCRRRFGFTDDDLARMTRWVAEAGVRWGIDATQRSAYAMDGFEHNTWRAGLDRLLLGVAMSDDDHRHVGRGLPVDDIASGEIELVGRLSEAVARLGACLRALDAASVADAWFAAIIEGVRDLCEVDEDDAWQLPQFERELARARASADESDPDVPLRLADVRALLQARLAGRPTRANFRTGTLTVCTMVPMRSVPHRVVCLVGLDDGVFPRTTGVNGDDVLARRPRVGERDLRGEDRQLLLDAILAAGERLVITYTGAAEHTGQERPPAVPLGELIDALDRTAAEPVRSRVVVRHPLQGFDPRNHVPGELVGAGPFSFDRASLAGARASVRERTPVPPFLGEPLPARAVQDVSLADLVDFVHRPARAFLRGRLDVATPFEPGEVADAIPVDLDNLEKWGVGDRLLRAVLSSDDPAATGEAVMLAEQLRGTLPPFGLGYGTLADVVRDCQALLQQSAPLRAAPGRSIDVDVDLGGGRRLTGTVPRVHGNQVVDLTYSRPGPRQRLTAWLAVVALSASHPDENWTSHAIARARGGPQRALAGPLDHRAAEWLAAVVALYDEGAVRPLPIPLRTAHAWAEARARELRGMDVDPVEAAAKAWTTDRFHPLGIKGEDDDAIHRRIWGHDAPVSVLIDAGLPSYAWALWEPLLSGAEKVGPL</sequence>
<keyword evidence="1 10" id="KW-0540">Nuclease</keyword>
<evidence type="ECO:0000259" key="12">
    <source>
        <dbReference type="Pfam" id="PF17946"/>
    </source>
</evidence>
<evidence type="ECO:0000256" key="9">
    <source>
        <dbReference type="ARBA" id="ARBA00023204"/>
    </source>
</evidence>
<dbReference type="Proteomes" id="UP001500842">
    <property type="component" value="Unassembled WGS sequence"/>
</dbReference>
<evidence type="ECO:0000256" key="1">
    <source>
        <dbReference type="ARBA" id="ARBA00022722"/>
    </source>
</evidence>
<comment type="caution">
    <text evidence="13">The sequence shown here is derived from an EMBL/GenBank/DDBJ whole genome shotgun (WGS) entry which is preliminary data.</text>
</comment>
<evidence type="ECO:0000256" key="5">
    <source>
        <dbReference type="ARBA" id="ARBA00022806"/>
    </source>
</evidence>
<feature type="region of interest" description="Disordered" evidence="11">
    <location>
        <begin position="398"/>
        <end position="427"/>
    </location>
</feature>
<keyword evidence="2 10" id="KW-0547">Nucleotide-binding</keyword>
<keyword evidence="5 10" id="KW-0347">Helicase</keyword>
<evidence type="ECO:0000256" key="8">
    <source>
        <dbReference type="ARBA" id="ARBA00023125"/>
    </source>
</evidence>
<dbReference type="RefSeq" id="WP_344112096.1">
    <property type="nucleotide sequence ID" value="NZ_BAAAOR010000015.1"/>
</dbReference>
<proteinExistence type="inferred from homology"/>
<evidence type="ECO:0000313" key="13">
    <source>
        <dbReference type="EMBL" id="GAA1517921.1"/>
    </source>
</evidence>
<feature type="domain" description="RecC C-terminal" evidence="12">
    <location>
        <begin position="935"/>
        <end position="1164"/>
    </location>
</feature>
<dbReference type="NCBIfam" id="TIGR01450">
    <property type="entry name" value="recC"/>
    <property type="match status" value="1"/>
</dbReference>
<dbReference type="Gene3D" id="1.10.10.160">
    <property type="match status" value="1"/>
</dbReference>
<organism evidence="13 14">
    <name type="scientific">Nocardioides humi</name>
    <dbReference type="NCBI Taxonomy" id="449461"/>
    <lineage>
        <taxon>Bacteria</taxon>
        <taxon>Bacillati</taxon>
        <taxon>Actinomycetota</taxon>
        <taxon>Actinomycetes</taxon>
        <taxon>Propionibacteriales</taxon>
        <taxon>Nocardioidaceae</taxon>
        <taxon>Nocardioides</taxon>
    </lineage>
</organism>
<keyword evidence="9 10" id="KW-0234">DNA repair</keyword>
<feature type="region of interest" description="Disordered" evidence="11">
    <location>
        <begin position="115"/>
        <end position="144"/>
    </location>
</feature>
<dbReference type="InterPro" id="IPR013986">
    <property type="entry name" value="DExx_box_DNA_helicase_dom_sf"/>
</dbReference>
<dbReference type="PIRSF" id="PIRSF000980">
    <property type="entry name" value="RecC"/>
    <property type="match status" value="1"/>
</dbReference>
<evidence type="ECO:0000313" key="14">
    <source>
        <dbReference type="Proteomes" id="UP001500842"/>
    </source>
</evidence>
<dbReference type="Pfam" id="PF17946">
    <property type="entry name" value="RecC_C"/>
    <property type="match status" value="1"/>
</dbReference>
<keyword evidence="6 10" id="KW-0269">Exonuclease</keyword>
<protein>
    <recommendedName>
        <fullName evidence="10">RecBCD enzyme subunit RecC</fullName>
    </recommendedName>
    <alternativeName>
        <fullName evidence="10">Exonuclease V subunit RecC</fullName>
        <shortName evidence="10">ExoV subunit RecC</shortName>
    </alternativeName>
    <alternativeName>
        <fullName evidence="10">Helicase/nuclease RecBCD subunit RecC</fullName>
    </alternativeName>
</protein>
<dbReference type="HAMAP" id="MF_01486">
    <property type="entry name" value="RecC"/>
    <property type="match status" value="1"/>
</dbReference>
<keyword evidence="4 10" id="KW-0378">Hydrolase</keyword>
<dbReference type="Gene3D" id="3.40.50.300">
    <property type="entry name" value="P-loop containing nucleotide triphosphate hydrolases"/>
    <property type="match status" value="2"/>
</dbReference>